<dbReference type="SUPFAM" id="SSF54909">
    <property type="entry name" value="Dimeric alpha+beta barrel"/>
    <property type="match status" value="1"/>
</dbReference>
<gene>
    <name evidence="2" type="ORF">KC207_00880</name>
</gene>
<evidence type="ECO:0000313" key="2">
    <source>
        <dbReference type="EMBL" id="MBR7741846.1"/>
    </source>
</evidence>
<evidence type="ECO:0000259" key="1">
    <source>
        <dbReference type="PROSITE" id="PS51502"/>
    </source>
</evidence>
<comment type="caution">
    <text evidence="2">The sequence shown here is derived from an EMBL/GenBank/DDBJ whole genome shotgun (WGS) entry which is preliminary data.</text>
</comment>
<name>A0A941HZ41_9MICO</name>
<dbReference type="InterPro" id="IPR011008">
    <property type="entry name" value="Dimeric_a/b-barrel"/>
</dbReference>
<dbReference type="Proteomes" id="UP000677016">
    <property type="component" value="Unassembled WGS sequence"/>
</dbReference>
<dbReference type="SMART" id="SM00886">
    <property type="entry name" value="Dabb"/>
    <property type="match status" value="1"/>
</dbReference>
<dbReference type="EMBL" id="JAGSNF010000001">
    <property type="protein sequence ID" value="MBR7741846.1"/>
    <property type="molecule type" value="Genomic_DNA"/>
</dbReference>
<sequence>MIYHHNRFTMKADADPKDVERALDSLRTQGQEIPSVQHYVVGRDLGGEFEYGAVFAITDIDGFWEYLVHPAHLATDRVGLPIVESFVSYDTTDDEDPEIGEKIEALHARRYAEIQDVRDLVANLPSYSGAANPQQA</sequence>
<feature type="domain" description="Stress-response A/B barrel" evidence="1">
    <location>
        <begin position="2"/>
        <end position="91"/>
    </location>
</feature>
<keyword evidence="3" id="KW-1185">Reference proteome</keyword>
<dbReference type="InterPro" id="IPR013097">
    <property type="entry name" value="Dabb"/>
</dbReference>
<proteinExistence type="predicted"/>
<reference evidence="2" key="1">
    <citation type="submission" date="2021-04" db="EMBL/GenBank/DDBJ databases">
        <title>Phycicoccus avicenniae sp. nov., a novel endophytic actinomycetes isolated from branch of Avicennia mariana.</title>
        <authorList>
            <person name="Tuo L."/>
        </authorList>
    </citation>
    <scope>NUCLEOTIDE SEQUENCE</scope>
    <source>
        <strain evidence="2">BSK3Z-2</strain>
    </source>
</reference>
<organism evidence="2 3">
    <name type="scientific">Phycicoccus avicenniae</name>
    <dbReference type="NCBI Taxonomy" id="2828860"/>
    <lineage>
        <taxon>Bacteria</taxon>
        <taxon>Bacillati</taxon>
        <taxon>Actinomycetota</taxon>
        <taxon>Actinomycetes</taxon>
        <taxon>Micrococcales</taxon>
        <taxon>Intrasporangiaceae</taxon>
        <taxon>Phycicoccus</taxon>
    </lineage>
</organism>
<accession>A0A941HZ41</accession>
<dbReference type="AlphaFoldDB" id="A0A941HZ41"/>
<evidence type="ECO:0000313" key="3">
    <source>
        <dbReference type="Proteomes" id="UP000677016"/>
    </source>
</evidence>
<protein>
    <submittedName>
        <fullName evidence="2">Dabb family protein</fullName>
    </submittedName>
</protein>
<dbReference type="Pfam" id="PF07876">
    <property type="entry name" value="Dabb"/>
    <property type="match status" value="1"/>
</dbReference>
<dbReference type="RefSeq" id="WP_211601007.1">
    <property type="nucleotide sequence ID" value="NZ_JAGSNF010000001.1"/>
</dbReference>
<dbReference type="PROSITE" id="PS51502">
    <property type="entry name" value="S_R_A_B_BARREL"/>
    <property type="match status" value="1"/>
</dbReference>
<dbReference type="Gene3D" id="3.30.70.100">
    <property type="match status" value="1"/>
</dbReference>